<keyword evidence="3" id="KW-1185">Reference proteome</keyword>
<accession>A0A5N6QE79</accession>
<feature type="region of interest" description="Disordered" evidence="1">
    <location>
        <begin position="1"/>
        <end position="20"/>
    </location>
</feature>
<sequence length="148" mass="17400">MITQHSSTTVGQDGMKKLLHVPTRPRTKLVRSKKISRSCLISFIRSLQLSEEELQEKIRKLKYSRDYSFLFSHDQKIKPYLVKVSAPNDSKKYLHHVKQINNRREKVEAFDHNKKLKVGARNGSQEYVQHVKQSYNHIVSATARKWKI</sequence>
<organism evidence="2 3">
    <name type="scientific">Carpinus fangiana</name>
    <dbReference type="NCBI Taxonomy" id="176857"/>
    <lineage>
        <taxon>Eukaryota</taxon>
        <taxon>Viridiplantae</taxon>
        <taxon>Streptophyta</taxon>
        <taxon>Embryophyta</taxon>
        <taxon>Tracheophyta</taxon>
        <taxon>Spermatophyta</taxon>
        <taxon>Magnoliopsida</taxon>
        <taxon>eudicotyledons</taxon>
        <taxon>Gunneridae</taxon>
        <taxon>Pentapetalae</taxon>
        <taxon>rosids</taxon>
        <taxon>fabids</taxon>
        <taxon>Fagales</taxon>
        <taxon>Betulaceae</taxon>
        <taxon>Carpinus</taxon>
    </lineage>
</organism>
<evidence type="ECO:0000313" key="3">
    <source>
        <dbReference type="Proteomes" id="UP000327013"/>
    </source>
</evidence>
<gene>
    <name evidence="2" type="ORF">FH972_002215</name>
</gene>
<dbReference type="Proteomes" id="UP000327013">
    <property type="component" value="Chromosome 1"/>
</dbReference>
<dbReference type="EMBL" id="CM017321">
    <property type="protein sequence ID" value="KAE7997596.1"/>
    <property type="molecule type" value="Genomic_DNA"/>
</dbReference>
<feature type="compositionally biased region" description="Polar residues" evidence="1">
    <location>
        <begin position="1"/>
        <end position="11"/>
    </location>
</feature>
<evidence type="ECO:0000313" key="2">
    <source>
        <dbReference type="EMBL" id="KAE7997596.1"/>
    </source>
</evidence>
<reference evidence="2 3" key="1">
    <citation type="submission" date="2019-06" db="EMBL/GenBank/DDBJ databases">
        <title>A chromosomal-level reference genome of Carpinus fangiana (Coryloideae, Betulaceae).</title>
        <authorList>
            <person name="Yang X."/>
            <person name="Wang Z."/>
            <person name="Zhang L."/>
            <person name="Hao G."/>
            <person name="Liu J."/>
            <person name="Yang Y."/>
        </authorList>
    </citation>
    <scope>NUCLEOTIDE SEQUENCE [LARGE SCALE GENOMIC DNA]</scope>
    <source>
        <strain evidence="2">Cfa_2016G</strain>
        <tissue evidence="2">Leaf</tissue>
    </source>
</reference>
<name>A0A5N6QE79_9ROSI</name>
<evidence type="ECO:0000256" key="1">
    <source>
        <dbReference type="SAM" id="MobiDB-lite"/>
    </source>
</evidence>
<protein>
    <submittedName>
        <fullName evidence="2">Uncharacterized protein</fullName>
    </submittedName>
</protein>
<dbReference type="AlphaFoldDB" id="A0A5N6QE79"/>
<proteinExistence type="predicted"/>